<keyword evidence="2" id="KW-0732">Signal</keyword>
<dbReference type="PANTHER" id="PTHR15332:SF175">
    <property type="entry name" value="PROPROTEIN CONVERTASE SUBTILISIN_KEXIN TYPE 5-LIKE"/>
    <property type="match status" value="1"/>
</dbReference>
<keyword evidence="1" id="KW-0812">Transmembrane</keyword>
<dbReference type="Gene3D" id="2.10.220.10">
    <property type="entry name" value="Hormone Receptor, Insulin-like Growth Factor Receptor 1, Chain A, domain 2"/>
    <property type="match status" value="7"/>
</dbReference>
<name>A0AAU9K982_9CILI</name>
<keyword evidence="4" id="KW-1185">Reference proteome</keyword>
<evidence type="ECO:0000313" key="4">
    <source>
        <dbReference type="Proteomes" id="UP001162131"/>
    </source>
</evidence>
<feature type="chain" id="PRO_5043471129" description="TNFR-Cys domain-containing protein" evidence="2">
    <location>
        <begin position="18"/>
        <end position="2234"/>
    </location>
</feature>
<protein>
    <recommendedName>
        <fullName evidence="5">TNFR-Cys domain-containing protein</fullName>
    </recommendedName>
</protein>
<organism evidence="3 4">
    <name type="scientific">Blepharisma stoltei</name>
    <dbReference type="NCBI Taxonomy" id="1481888"/>
    <lineage>
        <taxon>Eukaryota</taxon>
        <taxon>Sar</taxon>
        <taxon>Alveolata</taxon>
        <taxon>Ciliophora</taxon>
        <taxon>Postciliodesmatophora</taxon>
        <taxon>Heterotrichea</taxon>
        <taxon>Heterotrichida</taxon>
        <taxon>Blepharismidae</taxon>
        <taxon>Blepharisma</taxon>
    </lineage>
</organism>
<gene>
    <name evidence="3" type="ORF">BSTOLATCC_MIC66160</name>
</gene>
<dbReference type="Proteomes" id="UP001162131">
    <property type="component" value="Unassembled WGS sequence"/>
</dbReference>
<feature type="transmembrane region" description="Helical" evidence="1">
    <location>
        <begin position="2176"/>
        <end position="2198"/>
    </location>
</feature>
<sequence length="2234" mass="241717">MKNSAAFFLLLLHNVLSFSSVTVNPSSANIYEQTTYLATLTLTQSLPNVPAGFKAVMILPSQFKVVDPINSLPSTCILKDFLIVSPDIALTSAYSSTNPQNGQCGVSASNTYTLITPQQMTAGLKFLIGNIQNPIASLNAANIGPIQFYGYNPGSTSPDYQIQYSFTSGTFNPGTLTSSSFSQTNTQVGAWNSYTFGFTLQHNVPQDGKIQFVFSSDFGLSTPANTPVTGQIGSGASESLTPTISSNTLFATGLFSSDLTVAAGVTSISITIGWLRNIRYIGTSSIVISTTTSNNEKIDSMTIYQGSSSPCPISYLLLYNTVTTVNLQNSLSIFFQTNIFDANLNNTFIIKYTFPSTFTINSVSCSIVSGLSDTSISCSQNSNVLSTTAVTQSTTNIGINFNYPINPPNTKTTDYFKISTYTSGGALICQNTTFSTFTATPNAINVVKKSRNSAYVGDSGPYILSFTTSTQMPSYSWVKIVLPIAELWEDSGIVCNTVINGVTSTSNICTKSSSPADSSTYELIMNEWCSSTDTSCSSCCSAGKTLTISIGGVKNPYYVNPNLGTTIKIYTLNPDKTGLIDDVTSGLQFTPALQARTVSDAILNRSDDTVGEYTVYNLSYTPTIDYMSNAMIVFTIPANSIFAADNGNSMQCTNIGNSYGNSNTPTCSNYTQNASGSITSITFENMCPSGCTKGVKIVLQVSNIQNPNTIAPFDSSWKIAAYTSAWYIIENGGISTANLNSINTSTISGITATRTNNNIKSSISMAISFNYSTFIASTGYIDITFPIDMVVIQTTFRVYRISDNVELNILKTVDSSTNSVVHLTITNYCSSTCKKGGSIGFAMAGIKNMDYVITITGGLSIYTSNNGYNSDVASINDVSTILAPFIAGSLTNIDIHPYNPTVSAVTNYRIIFTSQNNIPIGAMISVAFPSGVSISSSLSSCTSYINTNTTLQCTVSSNTVTLKNGFQSQLTGPVMIGFWISNITNGNSAKSYGVFAISTLDSTGFVIDTDSTMSISFFSSINDNSCSSECQHCAGSSISCYSCNVPSSSPMLEGYSCNSECQSDYFLYSDLTCLRCHFTCASCLGPQSTDCTSCASGYLQSDNSCVTSCPSGTQKVNGVCVNTGSCQSPCATCSTSSTFCLSCVSSYPVLYRERGNCVAEETLTDDNCPTGYYEDSNKICQKCDNNCLDCFSASTHCNSCPTIYGETYLNKLDYTCVSKCPDLISVVDSTNKLCLPCDASCQTCSGISSNSCLSCPTSGTKYFTSDSQCVSACSSPTHHYYNTTSSIYQCISSCPSNYYLDSPTNYCLPCMSSCLTCNDGVTCKTCDLSGSTPFITDTNLCVQKCTLTQYLYTLNGRKICYSNSCPAPSLIYYDLNNNNQPTCIDYSTCPSQHYYITSDNSSCLACDQTCLTCNGTASNNCLTCDLSGSTPFLTEDSKCVAYCSSSQFVYTLEGKKLCYNNACPSPSLKYYNISNNNQPTCISYASCPSQHYYITSDKLSCLACDITCLTCSGTTSNSCLTCDLTGSTPFLTEDSRCISNCNSTQFSYTLDGKKLCYDHSCPSPSLNYYDPNNNSQPTCISRSSCPSQHYYITKDGSSCLACDQTCLTCSSTASNGCLSCNLTGSSPFLTEDSKCVNYCNSTQFVYTLEGKKLCYENSCPSPSLKYYDPDNSNQPTCISNSSCPSQHYYITSDSSSCLACDQSCVTCNGSISSNCLSCNLTGSTPFLTADSKCVSVCPSNLFTYTFKGKKLCVSTCGPDYWNYDQSSSSKVCIDSCPDKYYQDTSNYYCKPCNISCKTCTRENYCSSCPDGTYYYQQQCYSKCPDGLIIEDGNCVKPCGSGCKTCDSNNPSTCITCKDSSPYLYKNVCYSNCPDGLYGNSATCKQCDKSCKTCYESSIYNCKSCYSNENSTYYLNPDNSCQTSCPENYTANSTTLLCDKNPTNPTDICDKSCKTCSGSSLYNCTSCYSDSKSTYYLNPDHSCQITCPSNYTANSTTLTCDKDQIIIPPVNKSTVTSSGISAFAVYALIGETLLALIIIVIAKFASPDMYLQKATILFMFSAIEFTERIFLLIFLWVDKGSEASILVGITASFIAGSSVLSMMFLILHLDPLVESSAALDEFSQKFKWSYRITRFLSLLFGIHFIRILYSGFFGLPVSTHAKTLGNVNAFRFPLERLSLYNLTVINVPQLFQHIAILGLYSYMSDVWQISLFGICLELFVSIFYFWDWFKGPWRI</sequence>
<dbReference type="InterPro" id="IPR006212">
    <property type="entry name" value="Furin_repeat"/>
</dbReference>
<dbReference type="EMBL" id="CAJZBQ010000064">
    <property type="protein sequence ID" value="CAG9336280.1"/>
    <property type="molecule type" value="Genomic_DNA"/>
</dbReference>
<accession>A0AAU9K982</accession>
<feature type="transmembrane region" description="Helical" evidence="1">
    <location>
        <begin position="2082"/>
        <end position="2106"/>
    </location>
</feature>
<keyword evidence="1" id="KW-0472">Membrane</keyword>
<keyword evidence="1" id="KW-1133">Transmembrane helix</keyword>
<feature type="transmembrane region" description="Helical" evidence="1">
    <location>
        <begin position="2022"/>
        <end position="2041"/>
    </location>
</feature>
<dbReference type="InterPro" id="IPR009030">
    <property type="entry name" value="Growth_fac_rcpt_cys_sf"/>
</dbReference>
<feature type="transmembrane region" description="Helical" evidence="1">
    <location>
        <begin position="2053"/>
        <end position="2076"/>
    </location>
</feature>
<feature type="transmembrane region" description="Helical" evidence="1">
    <location>
        <begin position="2205"/>
        <end position="2225"/>
    </location>
</feature>
<feature type="transmembrane region" description="Helical" evidence="1">
    <location>
        <begin position="2134"/>
        <end position="2156"/>
    </location>
</feature>
<evidence type="ECO:0000313" key="3">
    <source>
        <dbReference type="EMBL" id="CAG9336280.1"/>
    </source>
</evidence>
<feature type="signal peptide" evidence="2">
    <location>
        <begin position="1"/>
        <end position="17"/>
    </location>
</feature>
<proteinExistence type="predicted"/>
<reference evidence="3" key="1">
    <citation type="submission" date="2021-09" db="EMBL/GenBank/DDBJ databases">
        <authorList>
            <consortium name="AG Swart"/>
            <person name="Singh M."/>
            <person name="Singh A."/>
            <person name="Seah K."/>
            <person name="Emmerich C."/>
        </authorList>
    </citation>
    <scope>NUCLEOTIDE SEQUENCE</scope>
    <source>
        <strain evidence="3">ATCC30299</strain>
    </source>
</reference>
<evidence type="ECO:0000256" key="1">
    <source>
        <dbReference type="SAM" id="Phobius"/>
    </source>
</evidence>
<evidence type="ECO:0008006" key="5">
    <source>
        <dbReference type="Google" id="ProtNLM"/>
    </source>
</evidence>
<evidence type="ECO:0000256" key="2">
    <source>
        <dbReference type="SAM" id="SignalP"/>
    </source>
</evidence>
<dbReference type="CDD" id="cd00064">
    <property type="entry name" value="FU"/>
    <property type="match status" value="6"/>
</dbReference>
<dbReference type="SMART" id="SM00261">
    <property type="entry name" value="FU"/>
    <property type="match status" value="14"/>
</dbReference>
<dbReference type="PANTHER" id="PTHR15332">
    <property type="entry name" value="PROPROTEIN CONVERTASE SUBTILISIN_KEXIN TYPE 5-LIKE"/>
    <property type="match status" value="1"/>
</dbReference>
<dbReference type="SUPFAM" id="SSF57184">
    <property type="entry name" value="Growth factor receptor domain"/>
    <property type="match status" value="5"/>
</dbReference>
<comment type="caution">
    <text evidence="3">The sequence shown here is derived from an EMBL/GenBank/DDBJ whole genome shotgun (WGS) entry which is preliminary data.</text>
</comment>